<accession>A0AAW1KYM1</accession>
<feature type="transmembrane region" description="Helical" evidence="16">
    <location>
        <begin position="397"/>
        <end position="419"/>
    </location>
</feature>
<dbReference type="FunFam" id="1.20.5.170:FF:000085">
    <property type="entry name" value="bZIP transcription factor 49"/>
    <property type="match status" value="1"/>
</dbReference>
<feature type="compositionally biased region" description="Polar residues" evidence="15">
    <location>
        <begin position="86"/>
        <end position="103"/>
    </location>
</feature>
<dbReference type="GO" id="GO:0003700">
    <property type="term" value="F:DNA-binding transcription factor activity"/>
    <property type="evidence" value="ECO:0007669"/>
    <property type="project" value="InterPro"/>
</dbReference>
<keyword evidence="11" id="KW-0325">Glycoprotein</keyword>
<evidence type="ECO:0000256" key="13">
    <source>
        <dbReference type="ARBA" id="ARBA00065888"/>
    </source>
</evidence>
<feature type="region of interest" description="Disordered" evidence="15">
    <location>
        <begin position="170"/>
        <end position="248"/>
    </location>
</feature>
<feature type="region of interest" description="Disordered" evidence="15">
    <location>
        <begin position="513"/>
        <end position="551"/>
    </location>
</feature>
<dbReference type="GO" id="GO:0005634">
    <property type="term" value="C:nucleus"/>
    <property type="evidence" value="ECO:0007669"/>
    <property type="project" value="UniProtKB-SubCell"/>
</dbReference>
<feature type="domain" description="BZIP" evidence="17">
    <location>
        <begin position="245"/>
        <end position="305"/>
    </location>
</feature>
<feature type="compositionally biased region" description="Polar residues" evidence="15">
    <location>
        <begin position="133"/>
        <end position="143"/>
    </location>
</feature>
<organism evidence="18 19">
    <name type="scientific">Saponaria officinalis</name>
    <name type="common">Common soapwort</name>
    <name type="synonym">Lychnis saponaria</name>
    <dbReference type="NCBI Taxonomy" id="3572"/>
    <lineage>
        <taxon>Eukaryota</taxon>
        <taxon>Viridiplantae</taxon>
        <taxon>Streptophyta</taxon>
        <taxon>Embryophyta</taxon>
        <taxon>Tracheophyta</taxon>
        <taxon>Spermatophyta</taxon>
        <taxon>Magnoliopsida</taxon>
        <taxon>eudicotyledons</taxon>
        <taxon>Gunneridae</taxon>
        <taxon>Pentapetalae</taxon>
        <taxon>Caryophyllales</taxon>
        <taxon>Caryophyllaceae</taxon>
        <taxon>Caryophylleae</taxon>
        <taxon>Saponaria</taxon>
    </lineage>
</organism>
<sequence>MEDPPPYNHRDNHHHQNGDVELSIPPLDPHLPIFSENDDVFTTTVDGDFPFDVDFDFTFDDLSFADNLLLEQPDPNSDPDPLVLSSDISQEWANPNSEESGCNPTGDGGVRVYDCSPVSSEESNFRGKCNSPEIGSSKSNSGVYSGKSCDDCVDDDKNVDYLDLNQKIIKVEHAKSSDQTNKGSSSSDSTSKCVSKSKSKPKRKIEVEHDHGSETRVHKFRRGNVSVTKKNDENVDDGDDGDDDDDKRKARLIRNRESAQLSRQRKKQYVEELEDKVRAMHSTITDLNTKISYFMTENASLRQQLSCAAAAGGGGGAGGVAGHGMAVPGVYPVPPMAYPWMVYPPAYMVKHQGSNVPLVPIPRLKPQQGVPSPKVKRSCETRKEKDKEKSEGKTKKVASVSLLGFLFFMLLFGGIMPMVSVRYGRVGDGNGASGSQKGAVFVVDKQSNNSNVGNGTQPLVASLYVPRNDKLVKIDGNLIIHSVLASEKAMTSHSEKGRKMGEETGLAIHRSYPPYPTPGPGSNNWRRPHLDRNHENGRQRALGSGSADFTPIGSDGKLQQWFREGLAGPMLSSGMCTEVFQFDISPTPGSIVPATSPANITSEERLNSTRPNIPKNRRILQGHAIPFNDHSFNTTEEQNDGLESNKSRSSVVVSVLVDPREVGDGDGEGVIGSKTLPRIFVVVLIDSVKYVTYSCMLPFLGSSSHLIKS</sequence>
<dbReference type="PROSITE" id="PS50217">
    <property type="entry name" value="BZIP"/>
    <property type="match status" value="1"/>
</dbReference>
<evidence type="ECO:0000256" key="6">
    <source>
        <dbReference type="ARBA" id="ARBA00022989"/>
    </source>
</evidence>
<comment type="subcellular location">
    <subcellularLocation>
        <location evidence="2">Endoplasmic reticulum membrane</location>
        <topology evidence="2">Single-pass membrane protein</topology>
    </subcellularLocation>
    <subcellularLocation>
        <location evidence="1">Nucleus</location>
    </subcellularLocation>
</comment>
<comment type="caution">
    <text evidence="18">The sequence shown here is derived from an EMBL/GenBank/DDBJ whole genome shotgun (WGS) entry which is preliminary data.</text>
</comment>
<feature type="compositionally biased region" description="Basic and acidic residues" evidence="15">
    <location>
        <begin position="8"/>
        <end position="18"/>
    </location>
</feature>
<dbReference type="SMART" id="SM00338">
    <property type="entry name" value="BRLZ"/>
    <property type="match status" value="1"/>
</dbReference>
<evidence type="ECO:0000256" key="5">
    <source>
        <dbReference type="ARBA" id="ARBA00022824"/>
    </source>
</evidence>
<feature type="compositionally biased region" description="Basic and acidic residues" evidence="15">
    <location>
        <begin position="204"/>
        <end position="217"/>
    </location>
</feature>
<keyword evidence="4 16" id="KW-0812">Transmembrane</keyword>
<dbReference type="GO" id="GO:0003677">
    <property type="term" value="F:DNA binding"/>
    <property type="evidence" value="ECO:0007669"/>
    <property type="project" value="UniProtKB-KW"/>
</dbReference>
<keyword evidence="12" id="KW-0539">Nucleus</keyword>
<dbReference type="CDD" id="cd14704">
    <property type="entry name" value="bZIP_HY5-like"/>
    <property type="match status" value="1"/>
</dbReference>
<name>A0AAW1KYM1_SAPOF</name>
<evidence type="ECO:0000259" key="17">
    <source>
        <dbReference type="PROSITE" id="PS50217"/>
    </source>
</evidence>
<keyword evidence="9 16" id="KW-0472">Membrane</keyword>
<evidence type="ECO:0000256" key="7">
    <source>
        <dbReference type="ARBA" id="ARBA00023015"/>
    </source>
</evidence>
<dbReference type="AlphaFoldDB" id="A0AAW1KYM1"/>
<feature type="region of interest" description="Disordered" evidence="15">
    <location>
        <begin position="361"/>
        <end position="393"/>
    </location>
</feature>
<evidence type="ECO:0000256" key="3">
    <source>
        <dbReference type="ARBA" id="ARBA00007163"/>
    </source>
</evidence>
<evidence type="ECO:0000313" key="19">
    <source>
        <dbReference type="Proteomes" id="UP001443914"/>
    </source>
</evidence>
<dbReference type="Gene3D" id="1.20.5.170">
    <property type="match status" value="1"/>
</dbReference>
<feature type="compositionally biased region" description="Acidic residues" evidence="15">
    <location>
        <begin position="234"/>
        <end position="245"/>
    </location>
</feature>
<feature type="region of interest" description="Disordered" evidence="15">
    <location>
        <begin position="1"/>
        <end position="27"/>
    </location>
</feature>
<feature type="region of interest" description="Disordered" evidence="15">
    <location>
        <begin position="69"/>
        <end position="147"/>
    </location>
</feature>
<protein>
    <recommendedName>
        <fullName evidence="17">BZIP domain-containing protein</fullName>
    </recommendedName>
</protein>
<evidence type="ECO:0000313" key="18">
    <source>
        <dbReference type="EMBL" id="KAK9725983.1"/>
    </source>
</evidence>
<dbReference type="GO" id="GO:0006950">
    <property type="term" value="P:response to stress"/>
    <property type="evidence" value="ECO:0007669"/>
    <property type="project" value="UniProtKB-ARBA"/>
</dbReference>
<feature type="compositionally biased region" description="Basic and acidic residues" evidence="15">
    <location>
        <begin position="528"/>
        <end position="538"/>
    </location>
</feature>
<dbReference type="InterPro" id="IPR046347">
    <property type="entry name" value="bZIP_sf"/>
</dbReference>
<comment type="similarity">
    <text evidence="3">Belongs to the bZIP family.</text>
</comment>
<evidence type="ECO:0000256" key="14">
    <source>
        <dbReference type="SAM" id="Coils"/>
    </source>
</evidence>
<dbReference type="Proteomes" id="UP001443914">
    <property type="component" value="Unassembled WGS sequence"/>
</dbReference>
<dbReference type="PANTHER" id="PTHR47416:SF3">
    <property type="entry name" value="BZIP TRANSCRIPTION FACTOR 17-RELATED"/>
    <property type="match status" value="1"/>
</dbReference>
<proteinExistence type="inferred from homology"/>
<keyword evidence="8" id="KW-0238">DNA-binding</keyword>
<evidence type="ECO:0000256" key="4">
    <source>
        <dbReference type="ARBA" id="ARBA00022692"/>
    </source>
</evidence>
<keyword evidence="19" id="KW-1185">Reference proteome</keyword>
<dbReference type="PANTHER" id="PTHR47416">
    <property type="entry name" value="BASIC-LEUCINE ZIPPER TRANSCRIPTION FACTOR F-RELATED"/>
    <property type="match status" value="1"/>
</dbReference>
<evidence type="ECO:0000256" key="1">
    <source>
        <dbReference type="ARBA" id="ARBA00004123"/>
    </source>
</evidence>
<feature type="compositionally biased region" description="Basic and acidic residues" evidence="15">
    <location>
        <begin position="377"/>
        <end position="393"/>
    </location>
</feature>
<feature type="compositionally biased region" description="Low complexity" evidence="15">
    <location>
        <begin position="177"/>
        <end position="194"/>
    </location>
</feature>
<dbReference type="GO" id="GO:0005789">
    <property type="term" value="C:endoplasmic reticulum membrane"/>
    <property type="evidence" value="ECO:0007669"/>
    <property type="project" value="UniProtKB-SubCell"/>
</dbReference>
<keyword evidence="10" id="KW-0804">Transcription</keyword>
<evidence type="ECO:0000256" key="2">
    <source>
        <dbReference type="ARBA" id="ARBA00004389"/>
    </source>
</evidence>
<dbReference type="Pfam" id="PF00170">
    <property type="entry name" value="bZIP_1"/>
    <property type="match status" value="1"/>
</dbReference>
<reference evidence="18" key="1">
    <citation type="submission" date="2024-03" db="EMBL/GenBank/DDBJ databases">
        <title>WGS assembly of Saponaria officinalis var. Norfolk2.</title>
        <authorList>
            <person name="Jenkins J."/>
            <person name="Shu S."/>
            <person name="Grimwood J."/>
            <person name="Barry K."/>
            <person name="Goodstein D."/>
            <person name="Schmutz J."/>
            <person name="Leebens-Mack J."/>
            <person name="Osbourn A."/>
        </authorList>
    </citation>
    <scope>NUCLEOTIDE SEQUENCE [LARGE SCALE GENOMIC DNA]</scope>
    <source>
        <strain evidence="18">JIC</strain>
    </source>
</reference>
<keyword evidence="7" id="KW-0805">Transcription regulation</keyword>
<gene>
    <name evidence="18" type="ORF">RND81_05G181900</name>
</gene>
<keyword evidence="5" id="KW-0256">Endoplasmic reticulum</keyword>
<evidence type="ECO:0000256" key="12">
    <source>
        <dbReference type="ARBA" id="ARBA00023242"/>
    </source>
</evidence>
<feature type="region of interest" description="Disordered" evidence="15">
    <location>
        <begin position="627"/>
        <end position="646"/>
    </location>
</feature>
<dbReference type="SUPFAM" id="SSF57959">
    <property type="entry name" value="Leucine zipper domain"/>
    <property type="match status" value="1"/>
</dbReference>
<feature type="coiled-coil region" evidence="14">
    <location>
        <begin position="256"/>
        <end position="290"/>
    </location>
</feature>
<evidence type="ECO:0000256" key="10">
    <source>
        <dbReference type="ARBA" id="ARBA00023163"/>
    </source>
</evidence>
<evidence type="ECO:0000256" key="15">
    <source>
        <dbReference type="SAM" id="MobiDB-lite"/>
    </source>
</evidence>
<evidence type="ECO:0000256" key="9">
    <source>
        <dbReference type="ARBA" id="ARBA00023136"/>
    </source>
</evidence>
<evidence type="ECO:0000256" key="11">
    <source>
        <dbReference type="ARBA" id="ARBA00023180"/>
    </source>
</evidence>
<keyword evidence="14" id="KW-0175">Coiled coil</keyword>
<dbReference type="EMBL" id="JBDFQZ010000005">
    <property type="protein sequence ID" value="KAK9725983.1"/>
    <property type="molecule type" value="Genomic_DNA"/>
</dbReference>
<dbReference type="InterPro" id="IPR004827">
    <property type="entry name" value="bZIP"/>
</dbReference>
<keyword evidence="6 16" id="KW-1133">Transmembrane helix</keyword>
<comment type="subunit">
    <text evidence="13">Interacts with BZIP28.</text>
</comment>
<evidence type="ECO:0000256" key="8">
    <source>
        <dbReference type="ARBA" id="ARBA00023125"/>
    </source>
</evidence>
<evidence type="ECO:0000256" key="16">
    <source>
        <dbReference type="SAM" id="Phobius"/>
    </source>
</evidence>